<dbReference type="STRING" id="943830.A4A58_03065"/>
<evidence type="ECO:0000256" key="1">
    <source>
        <dbReference type="SAM" id="SignalP"/>
    </source>
</evidence>
<evidence type="ECO:0008006" key="5">
    <source>
        <dbReference type="Google" id="ProtNLM"/>
    </source>
</evidence>
<protein>
    <recommendedName>
        <fullName evidence="5">DUF992 domain-containing protein</fullName>
    </recommendedName>
</protein>
<sequence length="156" mass="16467">MIKKALLGLFGASFLLCVSSLPASSAAFRAGTLTCMSNPRIGLIIGSRQTLRCVFRIRNASRQYIYEGTVRRIGLDLGVTPASALVWRVFARNSQVGRGTLRGNYVGASGSVAFGPGLGANILIGGSRRTVMLQPLSLERQIGVSLAAGIATLTLR</sequence>
<feature type="signal peptide" evidence="1">
    <location>
        <begin position="1"/>
        <end position="29"/>
    </location>
</feature>
<dbReference type="EMBL" id="LVYV01000001">
    <property type="protein sequence ID" value="KZD25425.1"/>
    <property type="molecule type" value="Genomic_DNA"/>
</dbReference>
<keyword evidence="4" id="KW-1185">Reference proteome</keyword>
<name>A0A109ZY56_9BRAD</name>
<dbReference type="OrthoDB" id="7362478at2"/>
<dbReference type="Proteomes" id="UP000076574">
    <property type="component" value="Unassembled WGS sequence"/>
</dbReference>
<reference evidence="2" key="1">
    <citation type="submission" date="2015-10" db="EMBL/GenBank/DDBJ databases">
        <title>Evolution marks in rhizobial microsymbionts genomes from the relict species Vavilovia formosa (Stev.) Fed.</title>
        <authorList>
            <person name="Kopat V."/>
        </authorList>
    </citation>
    <scope>NUCLEOTIDE SEQUENCE</scope>
    <source>
        <strain evidence="2">Vaf-07</strain>
    </source>
</reference>
<proteinExistence type="predicted"/>
<dbReference type="EMBL" id="KT955714">
    <property type="protein sequence ID" value="AMH39433.1"/>
    <property type="molecule type" value="Genomic_DNA"/>
</dbReference>
<dbReference type="Pfam" id="PF06186">
    <property type="entry name" value="DUF992"/>
    <property type="match status" value="1"/>
</dbReference>
<gene>
    <name evidence="3" type="ORF">A4A58_03065</name>
    <name evidence="2" type="ORF">PROKKA_00620</name>
</gene>
<reference evidence="3 4" key="2">
    <citation type="submission" date="2016-03" db="EMBL/GenBank/DDBJ databases">
        <title>Microsymbionts genomes from the relict species Vavilovia formosa (Stev.) Fed.</title>
        <authorList>
            <person name="Kopat V."/>
            <person name="Chirak E."/>
            <person name="Kimeklis A."/>
            <person name="Andronov E."/>
        </authorList>
    </citation>
    <scope>NUCLEOTIDE SEQUENCE [LARGE SCALE GENOMIC DNA]</scope>
    <source>
        <strain evidence="3 4">Vaf07</strain>
    </source>
</reference>
<keyword evidence="1" id="KW-0732">Signal</keyword>
<feature type="chain" id="PRO_5010058040" description="DUF992 domain-containing protein" evidence="1">
    <location>
        <begin position="30"/>
        <end position="156"/>
    </location>
</feature>
<evidence type="ECO:0000313" key="3">
    <source>
        <dbReference type="EMBL" id="KZD25425.1"/>
    </source>
</evidence>
<dbReference type="RefSeq" id="WP_081421674.1">
    <property type="nucleotide sequence ID" value="NZ_LVYV01000001.1"/>
</dbReference>
<evidence type="ECO:0000313" key="2">
    <source>
        <dbReference type="EMBL" id="AMH39433.1"/>
    </source>
</evidence>
<evidence type="ECO:0000313" key="4">
    <source>
        <dbReference type="Proteomes" id="UP000076574"/>
    </source>
</evidence>
<dbReference type="InterPro" id="IPR009333">
    <property type="entry name" value="DUF992"/>
</dbReference>
<accession>A0A109ZY56</accession>
<organism evidence="2">
    <name type="scientific">Tardiphaga robiniae</name>
    <dbReference type="NCBI Taxonomy" id="943830"/>
    <lineage>
        <taxon>Bacteria</taxon>
        <taxon>Pseudomonadati</taxon>
        <taxon>Pseudomonadota</taxon>
        <taxon>Alphaproteobacteria</taxon>
        <taxon>Hyphomicrobiales</taxon>
        <taxon>Nitrobacteraceae</taxon>
        <taxon>Tardiphaga</taxon>
    </lineage>
</organism>
<dbReference type="AlphaFoldDB" id="A0A109ZY56"/>